<evidence type="ECO:0000256" key="9">
    <source>
        <dbReference type="PIRSR" id="PIRSR000362-1"/>
    </source>
</evidence>
<dbReference type="PANTHER" id="PTHR48467:SF1">
    <property type="entry name" value="GLUTAMATE SYNTHASE 1 [NADH], CHLOROPLASTIC-LIKE"/>
    <property type="match status" value="1"/>
</dbReference>
<comment type="catalytic activity">
    <reaction evidence="8">
        <text>2 reduced [2Fe-2S]-[ferredoxin] + NADP(+) + H(+) = 2 oxidized [2Fe-2S]-[ferredoxin] + NADPH</text>
        <dbReference type="Rhea" id="RHEA:20125"/>
        <dbReference type="Rhea" id="RHEA-COMP:10000"/>
        <dbReference type="Rhea" id="RHEA-COMP:10001"/>
        <dbReference type="ChEBI" id="CHEBI:15378"/>
        <dbReference type="ChEBI" id="CHEBI:33737"/>
        <dbReference type="ChEBI" id="CHEBI:33738"/>
        <dbReference type="ChEBI" id="CHEBI:57783"/>
        <dbReference type="ChEBI" id="CHEBI:58349"/>
        <dbReference type="EC" id="1.18.1.2"/>
    </reaction>
</comment>
<evidence type="ECO:0000256" key="4">
    <source>
        <dbReference type="ARBA" id="ARBA00022630"/>
    </source>
</evidence>
<name>A0A255GKS6_9ACTN</name>
<sequence length="463" mass="49956">MVDSESPGSNDRAASDRGWRVAVVGSGPSGIYAVQALLKRDEVTAVDVFESLPAPYGLLRYGVAPDHAKTKSVARALARAFDDPRVRFFGNVRVGSTITRQELLEHYDAIVYATGARYDRELGIPGEQLTGSVGAADFVAWYSGHPDVGQPADLSGNRSIVIIGAGNVALDVARISLQDRKILEHTDMPREVVAEIASAPLDEVHLLIRRGPAHVKFSRVELAELLTLPDLRVLLHVDPAEFAERDDLSKEAGVNLKLFREALARQAESDAAGEQPSRTLHVHFWTTPERIEGEHRVSAVRVVTRTPEGVTVEGEIPAQAAIRAIGYRGEPIGGLPFDEIACLVPNEAGAVAAPAEVGREFVTGWIKRGPTGVIGTNKGDAAETVDTLADALGRTPGVGGERPDIAELFGDRGITTVDWSQWRRIEEAEQALGDEHGAPTVKLVDREELLDAARQEQETGLRN</sequence>
<feature type="binding site" evidence="9">
    <location>
        <position position="29"/>
    </location>
    <ligand>
        <name>FAD</name>
        <dbReference type="ChEBI" id="CHEBI:57692"/>
    </ligand>
</feature>
<feature type="binding site" evidence="10">
    <location>
        <begin position="209"/>
        <end position="210"/>
    </location>
    <ligand>
        <name>NADP(+)</name>
        <dbReference type="ChEBI" id="CHEBI:58349"/>
    </ligand>
</feature>
<dbReference type="PIRSF" id="PIRSF000362">
    <property type="entry name" value="FNR"/>
    <property type="match status" value="1"/>
</dbReference>
<dbReference type="PRINTS" id="PR00419">
    <property type="entry name" value="ADXRDTASE"/>
</dbReference>
<dbReference type="InterPro" id="IPR023753">
    <property type="entry name" value="FAD/NAD-binding_dom"/>
</dbReference>
<dbReference type="AlphaFoldDB" id="A0A255GKS6"/>
<dbReference type="Gene3D" id="3.50.50.60">
    <property type="entry name" value="FAD/NAD(P)-binding domain"/>
    <property type="match status" value="1"/>
</dbReference>
<comment type="similarity">
    <text evidence="2">Belongs to the ferredoxin--NADP reductase type 1 family.</text>
</comment>
<evidence type="ECO:0000256" key="6">
    <source>
        <dbReference type="ARBA" id="ARBA00022857"/>
    </source>
</evidence>
<feature type="binding site" evidence="9">
    <location>
        <position position="58"/>
    </location>
    <ligand>
        <name>FAD</name>
        <dbReference type="ChEBI" id="CHEBI:57692"/>
    </ligand>
</feature>
<dbReference type="GO" id="GO:0004324">
    <property type="term" value="F:ferredoxin-NADP+ reductase activity"/>
    <property type="evidence" value="ECO:0007669"/>
    <property type="project" value="UniProtKB-EC"/>
</dbReference>
<evidence type="ECO:0000256" key="10">
    <source>
        <dbReference type="PIRSR" id="PIRSR000362-2"/>
    </source>
</evidence>
<feature type="domain" description="FAD/NAD(P)-binding" evidence="11">
    <location>
        <begin position="20"/>
        <end position="189"/>
    </location>
</feature>
<keyword evidence="13" id="KW-1185">Reference proteome</keyword>
<dbReference type="InterPro" id="IPR021163">
    <property type="entry name" value="Ferredox_Rdtase_adrenod"/>
</dbReference>
<evidence type="ECO:0000256" key="8">
    <source>
        <dbReference type="ARBA" id="ARBA00047776"/>
    </source>
</evidence>
<dbReference type="PANTHER" id="PTHR48467">
    <property type="entry name" value="GLUTAMATE SYNTHASE 1 [NADH], CHLOROPLASTIC-LIKE"/>
    <property type="match status" value="1"/>
</dbReference>
<dbReference type="Proteomes" id="UP000215896">
    <property type="component" value="Unassembled WGS sequence"/>
</dbReference>
<evidence type="ECO:0000313" key="12">
    <source>
        <dbReference type="EMBL" id="OYO16438.1"/>
    </source>
</evidence>
<feature type="binding site" evidence="10">
    <location>
        <position position="372"/>
    </location>
    <ligand>
        <name>NADP(+)</name>
        <dbReference type="ChEBI" id="CHEBI:58349"/>
    </ligand>
</feature>
<evidence type="ECO:0000313" key="13">
    <source>
        <dbReference type="Proteomes" id="UP000215896"/>
    </source>
</evidence>
<dbReference type="SUPFAM" id="SSF51971">
    <property type="entry name" value="Nucleotide-binding domain"/>
    <property type="match status" value="2"/>
</dbReference>
<dbReference type="InterPro" id="IPR055275">
    <property type="entry name" value="Ferredox_Rdtase"/>
</dbReference>
<evidence type="ECO:0000256" key="3">
    <source>
        <dbReference type="ARBA" id="ARBA00013223"/>
    </source>
</evidence>
<dbReference type="Gene3D" id="3.40.50.720">
    <property type="entry name" value="NAD(P)-binding Rossmann-like Domain"/>
    <property type="match status" value="1"/>
</dbReference>
<feature type="binding site" evidence="9">
    <location>
        <position position="50"/>
    </location>
    <ligand>
        <name>FAD</name>
        <dbReference type="ChEBI" id="CHEBI:57692"/>
    </ligand>
</feature>
<protein>
    <recommendedName>
        <fullName evidence="3">ferredoxin--NADP(+) reductase</fullName>
        <ecNumber evidence="3">1.18.1.2</ecNumber>
    </recommendedName>
</protein>
<evidence type="ECO:0000256" key="5">
    <source>
        <dbReference type="ARBA" id="ARBA00022827"/>
    </source>
</evidence>
<feature type="binding site" evidence="9">
    <location>
        <position position="94"/>
    </location>
    <ligand>
        <name>FAD</name>
        <dbReference type="ChEBI" id="CHEBI:57692"/>
    </ligand>
</feature>
<keyword evidence="4" id="KW-0285">Flavoprotein</keyword>
<dbReference type="Pfam" id="PF07992">
    <property type="entry name" value="Pyr_redox_2"/>
    <property type="match status" value="1"/>
</dbReference>
<feature type="binding site" evidence="10">
    <location>
        <position position="221"/>
    </location>
    <ligand>
        <name>NADP(+)</name>
        <dbReference type="ChEBI" id="CHEBI:58349"/>
    </ligand>
</feature>
<proteinExistence type="inferred from homology"/>
<reference evidence="12 13" key="1">
    <citation type="submission" date="2017-07" db="EMBL/GenBank/DDBJ databases">
        <title>Draft whole genome sequences of clinical Proprionibacteriaceae strains.</title>
        <authorList>
            <person name="Bernier A.-M."/>
            <person name="Bernard K."/>
            <person name="Domingo M.-C."/>
        </authorList>
    </citation>
    <scope>NUCLEOTIDE SEQUENCE [LARGE SCALE GENOMIC DNA]</scope>
    <source>
        <strain evidence="12 13">NML 030167</strain>
    </source>
</reference>
<evidence type="ECO:0000256" key="2">
    <source>
        <dbReference type="ARBA" id="ARBA00008312"/>
    </source>
</evidence>
<keyword evidence="6 10" id="KW-0521">NADP</keyword>
<dbReference type="InterPro" id="IPR036188">
    <property type="entry name" value="FAD/NAD-bd_sf"/>
</dbReference>
<evidence type="ECO:0000256" key="7">
    <source>
        <dbReference type="ARBA" id="ARBA00023002"/>
    </source>
</evidence>
<feature type="binding site" evidence="9">
    <location>
        <position position="365"/>
    </location>
    <ligand>
        <name>FAD</name>
        <dbReference type="ChEBI" id="CHEBI:57692"/>
    </ligand>
</feature>
<accession>A0A255GKS6</accession>
<evidence type="ECO:0000259" key="11">
    <source>
        <dbReference type="Pfam" id="PF07992"/>
    </source>
</evidence>
<feature type="binding site" evidence="9">
    <location>
        <begin position="372"/>
        <end position="374"/>
    </location>
    <ligand>
        <name>FAD</name>
        <dbReference type="ChEBI" id="CHEBI:57692"/>
    </ligand>
</feature>
<comment type="cofactor">
    <cofactor evidence="1 9">
        <name>FAD</name>
        <dbReference type="ChEBI" id="CHEBI:57692"/>
    </cofactor>
</comment>
<dbReference type="EMBL" id="NMVO01000003">
    <property type="protein sequence ID" value="OYO16438.1"/>
    <property type="molecule type" value="Genomic_DNA"/>
</dbReference>
<dbReference type="EC" id="1.18.1.2" evidence="3"/>
<comment type="caution">
    <text evidence="12">The sequence shown here is derived from an EMBL/GenBank/DDBJ whole genome shotgun (WGS) entry which is preliminary data.</text>
</comment>
<gene>
    <name evidence="12" type="ORF">CGZ94_04460</name>
</gene>
<keyword evidence="5 9" id="KW-0274">FAD</keyword>
<evidence type="ECO:0000256" key="1">
    <source>
        <dbReference type="ARBA" id="ARBA00001974"/>
    </source>
</evidence>
<keyword evidence="7" id="KW-0560">Oxidoreductase</keyword>
<dbReference type="OrthoDB" id="289202at2"/>
<organism evidence="12 13">
    <name type="scientific">Enemella evansiae</name>
    <dbReference type="NCBI Taxonomy" id="2016499"/>
    <lineage>
        <taxon>Bacteria</taxon>
        <taxon>Bacillati</taxon>
        <taxon>Actinomycetota</taxon>
        <taxon>Actinomycetes</taxon>
        <taxon>Propionibacteriales</taxon>
        <taxon>Propionibacteriaceae</taxon>
        <taxon>Enemella</taxon>
    </lineage>
</organism>